<dbReference type="Proteomes" id="UP000769766">
    <property type="component" value="Unassembled WGS sequence"/>
</dbReference>
<reference evidence="3" key="1">
    <citation type="submission" date="2020-07" db="EMBL/GenBank/DDBJ databases">
        <title>Huge and variable diversity of episymbiotic CPR bacteria and DPANN archaea in groundwater ecosystems.</title>
        <authorList>
            <person name="He C.Y."/>
            <person name="Keren R."/>
            <person name="Whittaker M."/>
            <person name="Farag I.F."/>
            <person name="Doudna J."/>
            <person name="Cate J.H.D."/>
            <person name="Banfield J.F."/>
        </authorList>
    </citation>
    <scope>NUCLEOTIDE SEQUENCE</scope>
    <source>
        <strain evidence="3">NC_groundwater_672_Ag_B-0.1um_62_36</strain>
    </source>
</reference>
<dbReference type="Pfam" id="PF22691">
    <property type="entry name" value="Thiolase_C_1"/>
    <property type="match status" value="1"/>
</dbReference>
<evidence type="ECO:0000313" key="4">
    <source>
        <dbReference type="Proteomes" id="UP000769766"/>
    </source>
</evidence>
<feature type="domain" description="Thiolase C-terminal" evidence="2">
    <location>
        <begin position="281"/>
        <end position="396"/>
    </location>
</feature>
<dbReference type="Pfam" id="PF00108">
    <property type="entry name" value="Thiolase_N"/>
    <property type="match status" value="1"/>
</dbReference>
<organism evidence="3 4">
    <name type="scientific">Tectimicrobiota bacterium</name>
    <dbReference type="NCBI Taxonomy" id="2528274"/>
    <lineage>
        <taxon>Bacteria</taxon>
        <taxon>Pseudomonadati</taxon>
        <taxon>Nitrospinota/Tectimicrobiota group</taxon>
        <taxon>Candidatus Tectimicrobiota</taxon>
    </lineage>
</organism>
<dbReference type="PANTHER" id="PTHR42870:SF1">
    <property type="entry name" value="NON-SPECIFIC LIPID-TRANSFER PROTEIN-LIKE 2"/>
    <property type="match status" value="1"/>
</dbReference>
<dbReference type="InterPro" id="IPR002155">
    <property type="entry name" value="Thiolase"/>
</dbReference>
<feature type="domain" description="Thiolase N-terminal" evidence="1">
    <location>
        <begin position="4"/>
        <end position="114"/>
    </location>
</feature>
<evidence type="ECO:0000259" key="2">
    <source>
        <dbReference type="Pfam" id="PF22691"/>
    </source>
</evidence>
<dbReference type="AlphaFoldDB" id="A0A932FZJ8"/>
<dbReference type="EMBL" id="JACPRF010000031">
    <property type="protein sequence ID" value="MBI2875455.1"/>
    <property type="molecule type" value="Genomic_DNA"/>
</dbReference>
<evidence type="ECO:0000313" key="3">
    <source>
        <dbReference type="EMBL" id="MBI2875455.1"/>
    </source>
</evidence>
<dbReference type="InterPro" id="IPR020616">
    <property type="entry name" value="Thiolase_N"/>
</dbReference>
<evidence type="ECO:0000259" key="1">
    <source>
        <dbReference type="Pfam" id="PF00108"/>
    </source>
</evidence>
<dbReference type="GO" id="GO:0003988">
    <property type="term" value="F:acetyl-CoA C-acyltransferase activity"/>
    <property type="evidence" value="ECO:0007669"/>
    <property type="project" value="UniProtKB-ARBA"/>
</dbReference>
<sequence>MRDVAIVGAGMTPCRSRWVEKTFWELGQMAVAEAVHDAGIHIREVQAGVAGIYNDIFEFQAIPECGLQGIIGLANKPMMRVSNGGATGAYSMLAAYNLIASGQYDLVLVLGVEKALDCYDFEAQSPTPAVVQTIGYSWDPWFERPLGAHASESYAEVVQAYMDEHPGDLDPRARARIVELLSDHAQNNPYAQRLGERVTADQVLRSRYVVYPIRALETCVYTEGACALVFASQEMAEEIAGRTGREPIWIAGVGAANEPYFVGRDIERYKVLHRIYSDYLATQQALKQARLTIDDMQVIELHDAYIPQLMITLAEMGVVPLGRANDLVEEGIIMPGGRLLVNPSGGLVFAGHFVGGSNMMSTWSVMREMRARDLDHGMIHGTGSSLSMYGVVMILERRA</sequence>
<gene>
    <name evidence="3" type="ORF">HYY20_01080</name>
</gene>
<proteinExistence type="predicted"/>
<dbReference type="InterPro" id="IPR016039">
    <property type="entry name" value="Thiolase-like"/>
</dbReference>
<name>A0A932FZJ8_UNCTE</name>
<dbReference type="PANTHER" id="PTHR42870">
    <property type="entry name" value="ACETYL-COA C-ACETYLTRANSFERASE"/>
    <property type="match status" value="1"/>
</dbReference>
<dbReference type="SUPFAM" id="SSF53901">
    <property type="entry name" value="Thiolase-like"/>
    <property type="match status" value="1"/>
</dbReference>
<dbReference type="InterPro" id="IPR055140">
    <property type="entry name" value="Thiolase_C_2"/>
</dbReference>
<dbReference type="PIRSF" id="PIRSF000429">
    <property type="entry name" value="Ac-CoA_Ac_transf"/>
    <property type="match status" value="1"/>
</dbReference>
<dbReference type="Gene3D" id="3.40.47.10">
    <property type="match status" value="1"/>
</dbReference>
<dbReference type="CDD" id="cd00829">
    <property type="entry name" value="SCP-x_thiolase"/>
    <property type="match status" value="1"/>
</dbReference>
<accession>A0A932FZJ8</accession>
<comment type="caution">
    <text evidence="3">The sequence shown here is derived from an EMBL/GenBank/DDBJ whole genome shotgun (WGS) entry which is preliminary data.</text>
</comment>
<protein>
    <submittedName>
        <fullName evidence="3">Thiolase family protein</fullName>
    </submittedName>
</protein>